<proteinExistence type="predicted"/>
<dbReference type="Pfam" id="PF09965">
    <property type="entry name" value="DUF2199"/>
    <property type="match status" value="1"/>
</dbReference>
<keyword evidence="2" id="KW-1185">Reference proteome</keyword>
<name>A0A7X0U7V1_9BURK</name>
<dbReference type="InterPro" id="IPR018697">
    <property type="entry name" value="DUF2199"/>
</dbReference>
<comment type="caution">
    <text evidence="1">The sequence shown here is derived from an EMBL/GenBank/DDBJ whole genome shotgun (WGS) entry which is preliminary data.</text>
</comment>
<sequence>MPSDTSLPKPHGHLATGERAAEAQQVCPSCGMVHSVLSGSIPVSLPTQAAMVPQAEREERIWTNGELCVVDDERFYLYGSVVLSIHGHAEEFSWGAWAEVSEAHFMACQDLMAVQGREATAPLAAALGTDIPFYPVTLGLPLQVHLQPLGLRPLFRLDAGEHPLVLDQAGGVPPERIHAIRAWLASLKAGSAG</sequence>
<dbReference type="EMBL" id="JACHLK010000002">
    <property type="protein sequence ID" value="MBB6558451.1"/>
    <property type="molecule type" value="Genomic_DNA"/>
</dbReference>
<evidence type="ECO:0008006" key="3">
    <source>
        <dbReference type="Google" id="ProtNLM"/>
    </source>
</evidence>
<dbReference type="Proteomes" id="UP000575083">
    <property type="component" value="Unassembled WGS sequence"/>
</dbReference>
<organism evidence="1 2">
    <name type="scientific">Acidovorax soli</name>
    <dbReference type="NCBI Taxonomy" id="592050"/>
    <lineage>
        <taxon>Bacteria</taxon>
        <taxon>Pseudomonadati</taxon>
        <taxon>Pseudomonadota</taxon>
        <taxon>Betaproteobacteria</taxon>
        <taxon>Burkholderiales</taxon>
        <taxon>Comamonadaceae</taxon>
        <taxon>Acidovorax</taxon>
    </lineage>
</organism>
<gene>
    <name evidence="1" type="ORF">HNP48_001115</name>
</gene>
<dbReference type="AlphaFoldDB" id="A0A7X0U7V1"/>
<accession>A0A7X0U7V1</accession>
<dbReference type="RefSeq" id="WP_184855889.1">
    <property type="nucleotide sequence ID" value="NZ_JACHLK010000002.1"/>
</dbReference>
<evidence type="ECO:0000313" key="2">
    <source>
        <dbReference type="Proteomes" id="UP000575083"/>
    </source>
</evidence>
<evidence type="ECO:0000313" key="1">
    <source>
        <dbReference type="EMBL" id="MBB6558451.1"/>
    </source>
</evidence>
<protein>
    <recommendedName>
        <fullName evidence="3">DUF2199 domain-containing protein</fullName>
    </recommendedName>
</protein>
<reference evidence="1 2" key="1">
    <citation type="submission" date="2020-08" db="EMBL/GenBank/DDBJ databases">
        <title>Functional genomics of gut bacteria from endangered species of beetles.</title>
        <authorList>
            <person name="Carlos-Shanley C."/>
        </authorList>
    </citation>
    <scope>NUCLEOTIDE SEQUENCE [LARGE SCALE GENOMIC DNA]</scope>
    <source>
        <strain evidence="1 2">S00198</strain>
    </source>
</reference>